<gene>
    <name evidence="1" type="ORF">F5144DRAFT_400887</name>
</gene>
<protein>
    <submittedName>
        <fullName evidence="1">Uncharacterized protein</fullName>
    </submittedName>
</protein>
<evidence type="ECO:0000313" key="2">
    <source>
        <dbReference type="Proteomes" id="UP000724584"/>
    </source>
</evidence>
<dbReference type="EMBL" id="JAGIZQ010000008">
    <property type="protein sequence ID" value="KAH6613329.1"/>
    <property type="molecule type" value="Genomic_DNA"/>
</dbReference>
<comment type="caution">
    <text evidence="1">The sequence shown here is derived from an EMBL/GenBank/DDBJ whole genome shotgun (WGS) entry which is preliminary data.</text>
</comment>
<dbReference type="Proteomes" id="UP000724584">
    <property type="component" value="Unassembled WGS sequence"/>
</dbReference>
<name>A0ACB7NWZ2_9PEZI</name>
<proteinExistence type="predicted"/>
<organism evidence="1 2">
    <name type="scientific">Chaetomium tenue</name>
    <dbReference type="NCBI Taxonomy" id="1854479"/>
    <lineage>
        <taxon>Eukaryota</taxon>
        <taxon>Fungi</taxon>
        <taxon>Dikarya</taxon>
        <taxon>Ascomycota</taxon>
        <taxon>Pezizomycotina</taxon>
        <taxon>Sordariomycetes</taxon>
        <taxon>Sordariomycetidae</taxon>
        <taxon>Sordariales</taxon>
        <taxon>Chaetomiaceae</taxon>
        <taxon>Chaetomium</taxon>
    </lineage>
</organism>
<accession>A0ACB7NWZ2</accession>
<evidence type="ECO:0000313" key="1">
    <source>
        <dbReference type="EMBL" id="KAH6613329.1"/>
    </source>
</evidence>
<keyword evidence="2" id="KW-1185">Reference proteome</keyword>
<reference evidence="1 2" key="1">
    <citation type="journal article" date="2021" name="Nat. Commun.">
        <title>Genetic determinants of endophytism in the Arabidopsis root mycobiome.</title>
        <authorList>
            <person name="Mesny F."/>
            <person name="Miyauchi S."/>
            <person name="Thiergart T."/>
            <person name="Pickel B."/>
            <person name="Atanasova L."/>
            <person name="Karlsson M."/>
            <person name="Huettel B."/>
            <person name="Barry K.W."/>
            <person name="Haridas S."/>
            <person name="Chen C."/>
            <person name="Bauer D."/>
            <person name="Andreopoulos W."/>
            <person name="Pangilinan J."/>
            <person name="LaButti K."/>
            <person name="Riley R."/>
            <person name="Lipzen A."/>
            <person name="Clum A."/>
            <person name="Drula E."/>
            <person name="Henrissat B."/>
            <person name="Kohler A."/>
            <person name="Grigoriev I.V."/>
            <person name="Martin F.M."/>
            <person name="Hacquard S."/>
        </authorList>
    </citation>
    <scope>NUCLEOTIDE SEQUENCE [LARGE SCALE GENOMIC DNA]</scope>
    <source>
        <strain evidence="1 2">MPI-SDFR-AT-0079</strain>
    </source>
</reference>
<sequence length="502" mass="56461">MDDAADGQDGESADLATKLGFPIVDIVPDGDILLDVTFETSKETLKAARKAAKPRPGQKVTPLVFKARNRVGYRVQLSVLKQNSKYFDNLLSDTRFAEARSIEETFQRLSLKNVKPSEADASDLPMVKIHEDDEATRSAGHNSVFEDLLRILHRKQSTAKAVTMQHLAVLALLADRFNCIAIVSRYLNALKYKWPATQTRVSRDDGPTLSRATEETLRQKILVAWLLDQPPKLQVATRELIMYGSRRWSEYLDEEQEESYAAAWWDLPDDLEQELHHRRERILTTIASIQTHFLGLYTSRTRQCKLGYDSSASCDSYQLGEMIKFLCSRNLLFLTSFAPSPFPFPPPSLSTTPAAPSIPDISTTDIGSILATLKQCPAYQIDKNHTHCGLRARALPAVEYVQAMLASGAVAIARPAWVRDREGAAWRSSLDVEGGHDGEGKRERKVFRFTRGLATDQRLRMEGAMAVDRSARALFTADEWDWSTEDRDETRGVEFGRWPAAR</sequence>